<name>A0AAU0F2X2_9FLAO</name>
<feature type="transmembrane region" description="Helical" evidence="1">
    <location>
        <begin position="6"/>
        <end position="27"/>
    </location>
</feature>
<protein>
    <submittedName>
        <fullName evidence="2">Uncharacterized protein</fullName>
    </submittedName>
</protein>
<dbReference type="EMBL" id="CP136426">
    <property type="protein sequence ID" value="WOC51957.1"/>
    <property type="molecule type" value="Genomic_DNA"/>
</dbReference>
<keyword evidence="1" id="KW-1133">Transmembrane helix</keyword>
<reference evidence="2" key="1">
    <citation type="submission" date="2023-10" db="EMBL/GenBank/DDBJ databases">
        <title>Characterization and whole genome sequencing of a novel strain of Bergeyella porcorum QD2021 isolated from pig.</title>
        <authorList>
            <person name="Liu G."/>
            <person name="Chen C."/>
            <person name="Han X."/>
        </authorList>
    </citation>
    <scope>NUCLEOTIDE SEQUENCE</scope>
    <source>
        <strain evidence="2">QD2021</strain>
    </source>
</reference>
<dbReference type="RefSeq" id="WP_327983602.1">
    <property type="nucleotide sequence ID" value="NZ_CP136426.1"/>
</dbReference>
<dbReference type="AlphaFoldDB" id="A0AAU0F2X2"/>
<proteinExistence type="predicted"/>
<keyword evidence="1" id="KW-0472">Membrane</keyword>
<keyword evidence="1" id="KW-0812">Transmembrane</keyword>
<accession>A0AAU0F2X2</accession>
<evidence type="ECO:0000313" key="3">
    <source>
        <dbReference type="Proteomes" id="UP001432059"/>
    </source>
</evidence>
<sequence length="46" mass="4794">MNSKLANNLMVIAVGVIMASIATCLMIKADIGLGSVDSMLLNISKK</sequence>
<gene>
    <name evidence="2" type="ORF">BPO_1310</name>
</gene>
<keyword evidence="3" id="KW-1185">Reference proteome</keyword>
<evidence type="ECO:0000256" key="1">
    <source>
        <dbReference type="SAM" id="Phobius"/>
    </source>
</evidence>
<organism evidence="2 3">
    <name type="scientific">Bergeyella porcorum</name>
    <dbReference type="NCBI Taxonomy" id="1735111"/>
    <lineage>
        <taxon>Bacteria</taxon>
        <taxon>Pseudomonadati</taxon>
        <taxon>Bacteroidota</taxon>
        <taxon>Flavobacteriia</taxon>
        <taxon>Flavobacteriales</taxon>
        <taxon>Weeksellaceae</taxon>
        <taxon>Bergeyella</taxon>
    </lineage>
</organism>
<dbReference type="KEGG" id="bpor:BPO_1310"/>
<evidence type="ECO:0000313" key="2">
    <source>
        <dbReference type="EMBL" id="WOC51957.1"/>
    </source>
</evidence>
<dbReference type="Proteomes" id="UP001432059">
    <property type="component" value="Chromosome"/>
</dbReference>